<evidence type="ECO:0000313" key="2">
    <source>
        <dbReference type="Proteomes" id="UP001519460"/>
    </source>
</evidence>
<reference evidence="1 2" key="1">
    <citation type="journal article" date="2023" name="Sci. Data">
        <title>Genome assembly of the Korean intertidal mud-creeper Batillaria attramentaria.</title>
        <authorList>
            <person name="Patra A.K."/>
            <person name="Ho P.T."/>
            <person name="Jun S."/>
            <person name="Lee S.J."/>
            <person name="Kim Y."/>
            <person name="Won Y.J."/>
        </authorList>
    </citation>
    <scope>NUCLEOTIDE SEQUENCE [LARGE SCALE GENOMIC DNA]</scope>
    <source>
        <strain evidence="1">Wonlab-2016</strain>
    </source>
</reference>
<name>A0ABD0J6N9_9CAEN</name>
<keyword evidence="2" id="KW-1185">Reference proteome</keyword>
<evidence type="ECO:0000313" key="1">
    <source>
        <dbReference type="EMBL" id="KAK7463287.1"/>
    </source>
</evidence>
<sequence>MYNSKVNLIPLPPARFVYVYCCKRIQDYVRYSALDNTWGLPNAGLQERGLEAVDCGVQTPTGSAFTVREDALKSLGRLVESSKQKTQLTLPAVSSDDGGHFRFIGATYTENMAQGATKAPVIFV</sequence>
<accession>A0ABD0J6N9</accession>
<dbReference type="EMBL" id="JACVVK020000602">
    <property type="protein sequence ID" value="KAK7463287.1"/>
    <property type="molecule type" value="Genomic_DNA"/>
</dbReference>
<comment type="caution">
    <text evidence="1">The sequence shown here is derived from an EMBL/GenBank/DDBJ whole genome shotgun (WGS) entry which is preliminary data.</text>
</comment>
<dbReference type="AlphaFoldDB" id="A0ABD0J6N9"/>
<gene>
    <name evidence="1" type="ORF">BaRGS_00038154</name>
</gene>
<organism evidence="1 2">
    <name type="scientific">Batillaria attramentaria</name>
    <dbReference type="NCBI Taxonomy" id="370345"/>
    <lineage>
        <taxon>Eukaryota</taxon>
        <taxon>Metazoa</taxon>
        <taxon>Spiralia</taxon>
        <taxon>Lophotrochozoa</taxon>
        <taxon>Mollusca</taxon>
        <taxon>Gastropoda</taxon>
        <taxon>Caenogastropoda</taxon>
        <taxon>Sorbeoconcha</taxon>
        <taxon>Cerithioidea</taxon>
        <taxon>Batillariidae</taxon>
        <taxon>Batillaria</taxon>
    </lineage>
</organism>
<protein>
    <submittedName>
        <fullName evidence="1">Uncharacterized protein</fullName>
    </submittedName>
</protein>
<dbReference type="Proteomes" id="UP001519460">
    <property type="component" value="Unassembled WGS sequence"/>
</dbReference>
<proteinExistence type="predicted"/>